<evidence type="ECO:0000313" key="10">
    <source>
        <dbReference type="Proteomes" id="UP000652761"/>
    </source>
</evidence>
<reference evidence="9" key="1">
    <citation type="submission" date="2017-07" db="EMBL/GenBank/DDBJ databases">
        <title>Taro Niue Genome Assembly and Annotation.</title>
        <authorList>
            <person name="Atibalentja N."/>
            <person name="Keating K."/>
            <person name="Fields C.J."/>
        </authorList>
    </citation>
    <scope>NUCLEOTIDE SEQUENCE</scope>
    <source>
        <strain evidence="9">Niue_2</strain>
        <tissue evidence="9">Leaf</tissue>
    </source>
</reference>
<dbReference type="Proteomes" id="UP000652761">
    <property type="component" value="Unassembled WGS sequence"/>
</dbReference>
<evidence type="ECO:0000256" key="3">
    <source>
        <dbReference type="ARBA" id="ARBA00023125"/>
    </source>
</evidence>
<dbReference type="Gene3D" id="3.30.730.10">
    <property type="entry name" value="AP2/ERF domain"/>
    <property type="match status" value="1"/>
</dbReference>
<keyword evidence="3" id="KW-0238">DNA-binding</keyword>
<evidence type="ECO:0000256" key="2">
    <source>
        <dbReference type="ARBA" id="ARBA00023015"/>
    </source>
</evidence>
<feature type="domain" description="AP2/ERF" evidence="8">
    <location>
        <begin position="22"/>
        <end position="79"/>
    </location>
</feature>
<keyword evidence="2" id="KW-0805">Transcription regulation</keyword>
<gene>
    <name evidence="9" type="ORF">Taro_016097</name>
</gene>
<accession>A0A843UMY2</accession>
<dbReference type="PROSITE" id="PS51032">
    <property type="entry name" value="AP2_ERF"/>
    <property type="match status" value="1"/>
</dbReference>
<evidence type="ECO:0000313" key="9">
    <source>
        <dbReference type="EMBL" id="MQL83606.1"/>
    </source>
</evidence>
<dbReference type="PANTHER" id="PTHR31194:SF133">
    <property type="entry name" value="AP2_ERF DOMAIN-CONTAINING PROTEIN"/>
    <property type="match status" value="1"/>
</dbReference>
<dbReference type="EMBL" id="NMUH01000706">
    <property type="protein sequence ID" value="MQL83606.1"/>
    <property type="molecule type" value="Genomic_DNA"/>
</dbReference>
<evidence type="ECO:0000256" key="5">
    <source>
        <dbReference type="ARBA" id="ARBA00023242"/>
    </source>
</evidence>
<dbReference type="GO" id="GO:0005634">
    <property type="term" value="C:nucleus"/>
    <property type="evidence" value="ECO:0007669"/>
    <property type="project" value="UniProtKB-SubCell"/>
</dbReference>
<organism evidence="9 10">
    <name type="scientific">Colocasia esculenta</name>
    <name type="common">Wild taro</name>
    <name type="synonym">Arum esculentum</name>
    <dbReference type="NCBI Taxonomy" id="4460"/>
    <lineage>
        <taxon>Eukaryota</taxon>
        <taxon>Viridiplantae</taxon>
        <taxon>Streptophyta</taxon>
        <taxon>Embryophyta</taxon>
        <taxon>Tracheophyta</taxon>
        <taxon>Spermatophyta</taxon>
        <taxon>Magnoliopsida</taxon>
        <taxon>Liliopsida</taxon>
        <taxon>Araceae</taxon>
        <taxon>Aroideae</taxon>
        <taxon>Colocasieae</taxon>
        <taxon>Colocasia</taxon>
    </lineage>
</organism>
<proteinExistence type="inferred from homology"/>
<comment type="caution">
    <text evidence="9">The sequence shown here is derived from an EMBL/GenBank/DDBJ whole genome shotgun (WGS) entry which is preliminary data.</text>
</comment>
<keyword evidence="10" id="KW-1185">Reference proteome</keyword>
<feature type="compositionally biased region" description="Basic and acidic residues" evidence="7">
    <location>
        <begin position="214"/>
        <end position="230"/>
    </location>
</feature>
<feature type="region of interest" description="Disordered" evidence="7">
    <location>
        <begin position="179"/>
        <end position="237"/>
    </location>
</feature>
<keyword evidence="5" id="KW-0539">Nucleus</keyword>
<dbReference type="InterPro" id="IPR016177">
    <property type="entry name" value="DNA-bd_dom_sf"/>
</dbReference>
<dbReference type="Pfam" id="PF00847">
    <property type="entry name" value="AP2"/>
    <property type="match status" value="1"/>
</dbReference>
<dbReference type="SUPFAM" id="SSF54171">
    <property type="entry name" value="DNA-binding domain"/>
    <property type="match status" value="1"/>
</dbReference>
<dbReference type="PANTHER" id="PTHR31194">
    <property type="entry name" value="SHN SHINE , DNA BINDING / TRANSCRIPTION FACTOR"/>
    <property type="match status" value="1"/>
</dbReference>
<dbReference type="InterPro" id="IPR050913">
    <property type="entry name" value="AP2/ERF_ERF"/>
</dbReference>
<dbReference type="InterPro" id="IPR036955">
    <property type="entry name" value="AP2/ERF_dom_sf"/>
</dbReference>
<dbReference type="InterPro" id="IPR001471">
    <property type="entry name" value="AP2/ERF_dom"/>
</dbReference>
<dbReference type="AlphaFoldDB" id="A0A843UMY2"/>
<comment type="similarity">
    <text evidence="6">Belongs to the AP2/ERF transcription factor family. ERF subfamily.</text>
</comment>
<sequence length="275" mass="29116">MTAGNNSPKATVIVTTSPGCRRFLGVRRRPSGRWVAEIKDSTQHVRLWLGTFDTPEEAARAYDEAARILRGASARTNFAPPPPAGSSLLCGWPLQGDHPGVGRGAGFEQLRAKLGRSLQMIKARAAQERSARTSVVDHATLASVFRHDIRLRHHHQGPLPCSKFAGRGVQPSVVVPSAALDADPPCRESAPPEPASFGGINGQHGADSGGRPDVTGRGDDDSRPEMEEKAGGWAVPMSTAAAAMEQTGGGRGRGRSRVCSSVRIPPSFSCTQYLG</sequence>
<evidence type="ECO:0000256" key="7">
    <source>
        <dbReference type="SAM" id="MobiDB-lite"/>
    </source>
</evidence>
<dbReference type="FunFam" id="3.30.730.10:FF:000005">
    <property type="entry name" value="ethylene-responsive transcription factor RAP2-11"/>
    <property type="match status" value="1"/>
</dbReference>
<evidence type="ECO:0000256" key="6">
    <source>
        <dbReference type="ARBA" id="ARBA00024343"/>
    </source>
</evidence>
<comment type="subcellular location">
    <subcellularLocation>
        <location evidence="1">Nucleus</location>
    </subcellularLocation>
</comment>
<keyword evidence="4" id="KW-0804">Transcription</keyword>
<evidence type="ECO:0000256" key="4">
    <source>
        <dbReference type="ARBA" id="ARBA00023163"/>
    </source>
</evidence>
<evidence type="ECO:0000259" key="8">
    <source>
        <dbReference type="PROSITE" id="PS51032"/>
    </source>
</evidence>
<dbReference type="CDD" id="cd00018">
    <property type="entry name" value="AP2"/>
    <property type="match status" value="1"/>
</dbReference>
<dbReference type="GO" id="GO:0003677">
    <property type="term" value="F:DNA binding"/>
    <property type="evidence" value="ECO:0007669"/>
    <property type="project" value="UniProtKB-KW"/>
</dbReference>
<name>A0A843UMY2_COLES</name>
<dbReference type="PRINTS" id="PR00367">
    <property type="entry name" value="ETHRSPELEMNT"/>
</dbReference>
<protein>
    <recommendedName>
        <fullName evidence="8">AP2/ERF domain-containing protein</fullName>
    </recommendedName>
</protein>
<dbReference type="SMART" id="SM00380">
    <property type="entry name" value="AP2"/>
    <property type="match status" value="1"/>
</dbReference>
<dbReference type="SMR" id="A0A843UMY2"/>
<dbReference type="GO" id="GO:0003700">
    <property type="term" value="F:DNA-binding transcription factor activity"/>
    <property type="evidence" value="ECO:0007669"/>
    <property type="project" value="InterPro"/>
</dbReference>
<dbReference type="OrthoDB" id="773121at2759"/>
<evidence type="ECO:0000256" key="1">
    <source>
        <dbReference type="ARBA" id="ARBA00004123"/>
    </source>
</evidence>